<proteinExistence type="predicted"/>
<keyword evidence="2" id="KW-0812">Transmembrane</keyword>
<feature type="transmembrane region" description="Helical" evidence="2">
    <location>
        <begin position="268"/>
        <end position="288"/>
    </location>
</feature>
<keyword evidence="4" id="KW-1185">Reference proteome</keyword>
<protein>
    <submittedName>
        <fullName evidence="3">Uncharacterized protein</fullName>
    </submittedName>
</protein>
<reference evidence="4" key="1">
    <citation type="submission" date="2014-09" db="EMBL/GenBank/DDBJ databases">
        <authorList>
            <person name="Sharma Rahul"/>
            <person name="Thines Marco"/>
        </authorList>
    </citation>
    <scope>NUCLEOTIDE SEQUENCE [LARGE SCALE GENOMIC DNA]</scope>
</reference>
<evidence type="ECO:0000313" key="3">
    <source>
        <dbReference type="EMBL" id="CEH12693.1"/>
    </source>
</evidence>
<organism evidence="3 4">
    <name type="scientific">Ceraceosorus bombacis</name>
    <dbReference type="NCBI Taxonomy" id="401625"/>
    <lineage>
        <taxon>Eukaryota</taxon>
        <taxon>Fungi</taxon>
        <taxon>Dikarya</taxon>
        <taxon>Basidiomycota</taxon>
        <taxon>Ustilaginomycotina</taxon>
        <taxon>Exobasidiomycetes</taxon>
        <taxon>Ceraceosorales</taxon>
        <taxon>Ceraceosoraceae</taxon>
        <taxon>Ceraceosorus</taxon>
    </lineage>
</organism>
<evidence type="ECO:0000256" key="1">
    <source>
        <dbReference type="SAM" id="MobiDB-lite"/>
    </source>
</evidence>
<evidence type="ECO:0000313" key="4">
    <source>
        <dbReference type="Proteomes" id="UP000054845"/>
    </source>
</evidence>
<feature type="transmembrane region" description="Helical" evidence="2">
    <location>
        <begin position="91"/>
        <end position="114"/>
    </location>
</feature>
<name>A0A0P1BAM3_9BASI</name>
<dbReference type="Proteomes" id="UP000054845">
    <property type="component" value="Unassembled WGS sequence"/>
</dbReference>
<feature type="transmembrane region" description="Helical" evidence="2">
    <location>
        <begin position="54"/>
        <end position="71"/>
    </location>
</feature>
<feature type="compositionally biased region" description="Polar residues" evidence="1">
    <location>
        <begin position="371"/>
        <end position="392"/>
    </location>
</feature>
<sequence length="409" mass="45255">MSANYAPPGLAYSVQVGRQMTVITINFAFSGMAAPLVALLLWSARRRHFKLATYWVALLCALLLFIASFLNGPDMYWGPVYHRPIPLAFDVVIGAINFLLPWLADLNVTLRLLIFYPLKRTSFRTLAAVFGLPLVIKLARFGMIVWYINLYTEVERGAHHGDREAQAKLANVPGPVYAEFALQILDNLWGSGILIYRLRSFLFNHYSVVGEASNVGGANRHRFLTIQSKLKNALHVAVLSCILPVGSCIALAVTSAQKNFDALNSVDAVHYGICTVNILIAQLLPMLYHPEHSSFDPQTRFIKTKNLSTSPGSSRSGRTPQADEADMHVLTTLDPVEELDLPSQTRQEDLELQQSRDTAPSLRKNSEHSQKSLLGTMQYGQTFNKSNLSDSSFPRHPAAALGTSSSTQL</sequence>
<evidence type="ECO:0000256" key="2">
    <source>
        <dbReference type="SAM" id="Phobius"/>
    </source>
</evidence>
<feature type="transmembrane region" description="Helical" evidence="2">
    <location>
        <begin position="126"/>
        <end position="148"/>
    </location>
</feature>
<feature type="transmembrane region" description="Helical" evidence="2">
    <location>
        <begin position="233"/>
        <end position="256"/>
    </location>
</feature>
<feature type="transmembrane region" description="Helical" evidence="2">
    <location>
        <begin position="20"/>
        <end position="42"/>
    </location>
</feature>
<feature type="region of interest" description="Disordered" evidence="1">
    <location>
        <begin position="304"/>
        <end position="324"/>
    </location>
</feature>
<accession>A0A0P1BAM3</accession>
<keyword evidence="2" id="KW-0472">Membrane</keyword>
<dbReference type="OrthoDB" id="2548432at2759"/>
<keyword evidence="2" id="KW-1133">Transmembrane helix</keyword>
<dbReference type="AlphaFoldDB" id="A0A0P1BAM3"/>
<dbReference type="EMBL" id="CCYA01000181">
    <property type="protein sequence ID" value="CEH12693.1"/>
    <property type="molecule type" value="Genomic_DNA"/>
</dbReference>
<feature type="region of interest" description="Disordered" evidence="1">
    <location>
        <begin position="346"/>
        <end position="409"/>
    </location>
</feature>
<feature type="compositionally biased region" description="Low complexity" evidence="1">
    <location>
        <begin position="308"/>
        <end position="320"/>
    </location>
</feature>